<keyword evidence="3" id="KW-1185">Reference proteome</keyword>
<accession>A0A1G5M9X9</accession>
<dbReference type="SUPFAM" id="SSF47413">
    <property type="entry name" value="lambda repressor-like DNA-binding domains"/>
    <property type="match status" value="1"/>
</dbReference>
<dbReference type="Pfam" id="PF01381">
    <property type="entry name" value="HTH_3"/>
    <property type="match status" value="1"/>
</dbReference>
<dbReference type="Proteomes" id="UP000199347">
    <property type="component" value="Unassembled WGS sequence"/>
</dbReference>
<name>A0A1G5M9X9_AFIMA</name>
<feature type="domain" description="HTH cro/C1-type" evidence="1">
    <location>
        <begin position="24"/>
        <end position="78"/>
    </location>
</feature>
<dbReference type="PROSITE" id="PS50943">
    <property type="entry name" value="HTH_CROC1"/>
    <property type="match status" value="1"/>
</dbReference>
<dbReference type="InterPro" id="IPR010982">
    <property type="entry name" value="Lambda_DNA-bd_dom_sf"/>
</dbReference>
<gene>
    <name evidence="2" type="ORF">SAMN03080610_00282</name>
</gene>
<dbReference type="EMBL" id="FMVW01000001">
    <property type="protein sequence ID" value="SCZ21551.1"/>
    <property type="molecule type" value="Genomic_DNA"/>
</dbReference>
<organism evidence="2 3">
    <name type="scientific">Afifella marina DSM 2698</name>
    <dbReference type="NCBI Taxonomy" id="1120955"/>
    <lineage>
        <taxon>Bacteria</taxon>
        <taxon>Pseudomonadati</taxon>
        <taxon>Pseudomonadota</taxon>
        <taxon>Alphaproteobacteria</taxon>
        <taxon>Hyphomicrobiales</taxon>
        <taxon>Afifellaceae</taxon>
        <taxon>Afifella</taxon>
    </lineage>
</organism>
<dbReference type="RefSeq" id="WP_092809104.1">
    <property type="nucleotide sequence ID" value="NZ_FMVW01000001.1"/>
</dbReference>
<evidence type="ECO:0000259" key="1">
    <source>
        <dbReference type="PROSITE" id="PS50943"/>
    </source>
</evidence>
<protein>
    <submittedName>
        <fullName evidence="2">Helix-turn-helix</fullName>
    </submittedName>
</protein>
<sequence>MEAATTSSPTDFDADDGDTLGGRIVRARDAIGLSTAQLARRLGVKTSTLSQWENDRAEPRANRLNMLAGILGVSPMWLLIGRGVAPADEEPMAQEAAMLRTEIAHLSSEALLLSRRLSEAAERLGRLHDSASRSE</sequence>
<proteinExistence type="predicted"/>
<dbReference type="GO" id="GO:0003677">
    <property type="term" value="F:DNA binding"/>
    <property type="evidence" value="ECO:0007669"/>
    <property type="project" value="InterPro"/>
</dbReference>
<dbReference type="AlphaFoldDB" id="A0A1G5M9X9"/>
<evidence type="ECO:0000313" key="3">
    <source>
        <dbReference type="Proteomes" id="UP000199347"/>
    </source>
</evidence>
<evidence type="ECO:0000313" key="2">
    <source>
        <dbReference type="EMBL" id="SCZ21551.1"/>
    </source>
</evidence>
<dbReference type="SMART" id="SM00530">
    <property type="entry name" value="HTH_XRE"/>
    <property type="match status" value="1"/>
</dbReference>
<dbReference type="OrthoDB" id="5659783at2"/>
<reference evidence="3" key="1">
    <citation type="submission" date="2016-10" db="EMBL/GenBank/DDBJ databases">
        <authorList>
            <person name="Varghese N."/>
            <person name="Submissions S."/>
        </authorList>
    </citation>
    <scope>NUCLEOTIDE SEQUENCE [LARGE SCALE GENOMIC DNA]</scope>
    <source>
        <strain evidence="3">DSM 2698</strain>
    </source>
</reference>
<dbReference type="Gene3D" id="1.10.260.40">
    <property type="entry name" value="lambda repressor-like DNA-binding domains"/>
    <property type="match status" value="1"/>
</dbReference>
<dbReference type="CDD" id="cd00093">
    <property type="entry name" value="HTH_XRE"/>
    <property type="match status" value="1"/>
</dbReference>
<dbReference type="STRING" id="1120955.SAMN03080610_00282"/>
<dbReference type="InterPro" id="IPR001387">
    <property type="entry name" value="Cro/C1-type_HTH"/>
</dbReference>